<dbReference type="Proteomes" id="UP000683360">
    <property type="component" value="Unassembled WGS sequence"/>
</dbReference>
<gene>
    <name evidence="1" type="ORF">MEDL_14853</name>
</gene>
<proteinExistence type="predicted"/>
<comment type="caution">
    <text evidence="1">The sequence shown here is derived from an EMBL/GenBank/DDBJ whole genome shotgun (WGS) entry which is preliminary data.</text>
</comment>
<organism evidence="1 2">
    <name type="scientific">Mytilus edulis</name>
    <name type="common">Blue mussel</name>
    <dbReference type="NCBI Taxonomy" id="6550"/>
    <lineage>
        <taxon>Eukaryota</taxon>
        <taxon>Metazoa</taxon>
        <taxon>Spiralia</taxon>
        <taxon>Lophotrochozoa</taxon>
        <taxon>Mollusca</taxon>
        <taxon>Bivalvia</taxon>
        <taxon>Autobranchia</taxon>
        <taxon>Pteriomorphia</taxon>
        <taxon>Mytilida</taxon>
        <taxon>Mytiloidea</taxon>
        <taxon>Mytilidae</taxon>
        <taxon>Mytilinae</taxon>
        <taxon>Mytilus</taxon>
    </lineage>
</organism>
<protein>
    <submittedName>
        <fullName evidence="1">Uncharacterized protein</fullName>
    </submittedName>
</protein>
<evidence type="ECO:0000313" key="2">
    <source>
        <dbReference type="Proteomes" id="UP000683360"/>
    </source>
</evidence>
<keyword evidence="2" id="KW-1185">Reference proteome</keyword>
<reference evidence="1" key="1">
    <citation type="submission" date="2021-03" db="EMBL/GenBank/DDBJ databases">
        <authorList>
            <person name="Bekaert M."/>
        </authorList>
    </citation>
    <scope>NUCLEOTIDE SEQUENCE</scope>
</reference>
<dbReference type="AlphaFoldDB" id="A0A8S3R0S6"/>
<dbReference type="EMBL" id="CAJPWZ010000734">
    <property type="protein sequence ID" value="CAG2200175.1"/>
    <property type="molecule type" value="Genomic_DNA"/>
</dbReference>
<evidence type="ECO:0000313" key="1">
    <source>
        <dbReference type="EMBL" id="CAG2200175.1"/>
    </source>
</evidence>
<name>A0A8S3R0S6_MYTED</name>
<accession>A0A8S3R0S6</accession>
<sequence>MWKDYSEKMEKYFKDSESDVGSKSDGTVSKVSGPKLLISCRLHIYKESQFQHIKIVHKKECNLLSEEFCLLETERMLMLQKYLPDDIIDNVKQVTENVDYFPLLCKLSKDKPSKEVAKLFTAPLDSIKRASPPLLIQTKTNSVLLFCVSYLMMDSIQIG</sequence>